<dbReference type="Proteomes" id="UP000002281">
    <property type="component" value="Unplaced"/>
</dbReference>
<dbReference type="AlphaFoldDB" id="A0A9L0RGA9"/>
<evidence type="ECO:0000313" key="1">
    <source>
        <dbReference type="Ensembl" id="ENSECAP00000060835.1"/>
    </source>
</evidence>
<reference evidence="1" key="3">
    <citation type="submission" date="2025-09" db="UniProtKB">
        <authorList>
            <consortium name="Ensembl"/>
        </authorList>
    </citation>
    <scope>IDENTIFICATION</scope>
    <source>
        <strain evidence="1">Thoroughbred</strain>
    </source>
</reference>
<name>A0A9L0RGA9_HORSE</name>
<dbReference type="PANTHER" id="PTHR19446">
    <property type="entry name" value="REVERSE TRANSCRIPTASES"/>
    <property type="match status" value="1"/>
</dbReference>
<proteinExistence type="predicted"/>
<evidence type="ECO:0000313" key="2">
    <source>
        <dbReference type="Proteomes" id="UP000002281"/>
    </source>
</evidence>
<reference evidence="1" key="2">
    <citation type="submission" date="2025-08" db="UniProtKB">
        <authorList>
            <consortium name="Ensembl"/>
        </authorList>
    </citation>
    <scope>IDENTIFICATION</scope>
    <source>
        <strain evidence="1">Thoroughbred</strain>
    </source>
</reference>
<accession>A0A9L0RGA9</accession>
<dbReference type="GeneTree" id="ENSGT01130000279282"/>
<protein>
    <submittedName>
        <fullName evidence="1">Uncharacterized protein</fullName>
    </submittedName>
</protein>
<dbReference type="Ensembl" id="ENSECAT00000136960.1">
    <property type="protein sequence ID" value="ENSECAP00000060835.1"/>
    <property type="gene ID" value="ENSECAG00000058032.1"/>
</dbReference>
<sequence length="67" mass="7674">KKKLSTKETPGQDGFAGGFYQTFKEELTPILHKLFPKIEEEGTLPNSFYKTSIILISKLDKDITRKK</sequence>
<organism evidence="1 2">
    <name type="scientific">Equus caballus</name>
    <name type="common">Horse</name>
    <dbReference type="NCBI Taxonomy" id="9796"/>
    <lineage>
        <taxon>Eukaryota</taxon>
        <taxon>Metazoa</taxon>
        <taxon>Chordata</taxon>
        <taxon>Craniata</taxon>
        <taxon>Vertebrata</taxon>
        <taxon>Euteleostomi</taxon>
        <taxon>Mammalia</taxon>
        <taxon>Eutheria</taxon>
        <taxon>Laurasiatheria</taxon>
        <taxon>Perissodactyla</taxon>
        <taxon>Equidae</taxon>
        <taxon>Equus</taxon>
    </lineage>
</organism>
<reference evidence="1" key="1">
    <citation type="journal article" date="2009" name="Science">
        <title>Genome sequence, comparative analysis, and population genetics of the domestic horse.</title>
        <authorList>
            <consortium name="Broad Institute Genome Sequencing Platform"/>
            <consortium name="Broad Institute Whole Genome Assembly Team"/>
            <person name="Wade C.M."/>
            <person name="Giulotto E."/>
            <person name="Sigurdsson S."/>
            <person name="Zoli M."/>
            <person name="Gnerre S."/>
            <person name="Imsland F."/>
            <person name="Lear T.L."/>
            <person name="Adelson D.L."/>
            <person name="Bailey E."/>
            <person name="Bellone R.R."/>
            <person name="Bloecker H."/>
            <person name="Distl O."/>
            <person name="Edgar R.C."/>
            <person name="Garber M."/>
            <person name="Leeb T."/>
            <person name="Mauceli E."/>
            <person name="MacLeod J.N."/>
            <person name="Penedo M.C.T."/>
            <person name="Raison J.M."/>
            <person name="Sharpe T."/>
            <person name="Vogel J."/>
            <person name="Andersson L."/>
            <person name="Antczak D.F."/>
            <person name="Biagi T."/>
            <person name="Binns M.M."/>
            <person name="Chowdhary B.P."/>
            <person name="Coleman S.J."/>
            <person name="Della Valle G."/>
            <person name="Fryc S."/>
            <person name="Guerin G."/>
            <person name="Hasegawa T."/>
            <person name="Hill E.W."/>
            <person name="Jurka J."/>
            <person name="Kiialainen A."/>
            <person name="Lindgren G."/>
            <person name="Liu J."/>
            <person name="Magnani E."/>
            <person name="Mickelson J.R."/>
            <person name="Murray J."/>
            <person name="Nergadze S.G."/>
            <person name="Onofrio R."/>
            <person name="Pedroni S."/>
            <person name="Piras M.F."/>
            <person name="Raudsepp T."/>
            <person name="Rocchi M."/>
            <person name="Roeed K.H."/>
            <person name="Ryder O.A."/>
            <person name="Searle S."/>
            <person name="Skow L."/>
            <person name="Swinburne J.E."/>
            <person name="Syvaenen A.C."/>
            <person name="Tozaki T."/>
            <person name="Valberg S.J."/>
            <person name="Vaudin M."/>
            <person name="White J.R."/>
            <person name="Zody M.C."/>
            <person name="Lander E.S."/>
            <person name="Lindblad-Toh K."/>
        </authorList>
    </citation>
    <scope>NUCLEOTIDE SEQUENCE [LARGE SCALE GENOMIC DNA]</scope>
    <source>
        <strain evidence="1">Thoroughbred</strain>
    </source>
</reference>
<keyword evidence="2" id="KW-1185">Reference proteome</keyword>